<dbReference type="InterPro" id="IPR018842">
    <property type="entry name" value="YkuI_C"/>
</dbReference>
<gene>
    <name evidence="2" type="ORF">J2Z83_003238</name>
</gene>
<dbReference type="InterPro" id="IPR001633">
    <property type="entry name" value="EAL_dom"/>
</dbReference>
<dbReference type="InterPro" id="IPR050706">
    <property type="entry name" value="Cyclic-di-GMP_PDE-like"/>
</dbReference>
<organism evidence="2 3">
    <name type="scientific">Virgibacillus natechei</name>
    <dbReference type="NCBI Taxonomy" id="1216297"/>
    <lineage>
        <taxon>Bacteria</taxon>
        <taxon>Bacillati</taxon>
        <taxon>Bacillota</taxon>
        <taxon>Bacilli</taxon>
        <taxon>Bacillales</taxon>
        <taxon>Bacillaceae</taxon>
        <taxon>Virgibacillus</taxon>
    </lineage>
</organism>
<dbReference type="CDD" id="cd01948">
    <property type="entry name" value="EAL"/>
    <property type="match status" value="1"/>
</dbReference>
<accession>A0ABS4IJK7</accession>
<dbReference type="InterPro" id="IPR029151">
    <property type="entry name" value="Sensor-like_sf"/>
</dbReference>
<dbReference type="Gene3D" id="3.30.450.20">
    <property type="entry name" value="PAS domain"/>
    <property type="match status" value="1"/>
</dbReference>
<dbReference type="PANTHER" id="PTHR33121:SF82">
    <property type="entry name" value="SIGNAL TRANSDUCTION PROTEIN CONTAINING A EAL DOMAIN"/>
    <property type="match status" value="1"/>
</dbReference>
<reference evidence="2 3" key="1">
    <citation type="submission" date="2021-03" db="EMBL/GenBank/DDBJ databases">
        <title>Genomic Encyclopedia of Type Strains, Phase IV (KMG-IV): sequencing the most valuable type-strain genomes for metagenomic binning, comparative biology and taxonomic classification.</title>
        <authorList>
            <person name="Goeker M."/>
        </authorList>
    </citation>
    <scope>NUCLEOTIDE SEQUENCE [LARGE SCALE GENOMIC DNA]</scope>
    <source>
        <strain evidence="2 3">DSM 25609</strain>
    </source>
</reference>
<proteinExistence type="predicted"/>
<feature type="domain" description="EAL" evidence="1">
    <location>
        <begin position="1"/>
        <end position="250"/>
    </location>
</feature>
<dbReference type="RefSeq" id="WP_209464171.1">
    <property type="nucleotide sequence ID" value="NZ_CP110224.1"/>
</dbReference>
<sequence length="406" mass="47397">MDPLDIMLDSEKVIPYYQPIISADTQLVSGYEVRAHFLENERNAQQLDWFFEDTSIPHDFHLELNNWIHAKAVKAFLMTDQSTNLFLHYDARLLLNDNADTLLALLYAYKEQGLDFTRIIIELKEPFIKNQLDDFRPLFSYIKTLGIRIALDDVGKKNGNLDHLAILKPNIVKVDAGFLKDDLLPHLHRDVHHSLTMLSRTIGAALLFKNISSYNQLNYAWRNGGRYYQGAYIKRIGPDFVEPDGAKEKIKTDFQHFITFERKKMTAQMELTNLINKQFTTTLSTITSSDPYDDIILAAAHACDRFVFRVYICNEEGIQLSSNADKNKDGEWELTHESRQKNWSWRPYFFENIVRMNIEKKGILSDLYTDIEKDEQIKTFSYPITDTLYIFLDVPFDYLYEQEGLL</sequence>
<protein>
    <submittedName>
        <fullName evidence="2">EAL domain-containing protein (Putative c-di-GMP-specific phosphodiesterase class I)</fullName>
    </submittedName>
</protein>
<dbReference type="Gene3D" id="3.20.20.450">
    <property type="entry name" value="EAL domain"/>
    <property type="match status" value="1"/>
</dbReference>
<dbReference type="Pfam" id="PF10388">
    <property type="entry name" value="YkuI_C"/>
    <property type="match status" value="1"/>
</dbReference>
<name>A0ABS4IJK7_9BACI</name>
<dbReference type="SMART" id="SM00052">
    <property type="entry name" value="EAL"/>
    <property type="match status" value="1"/>
</dbReference>
<dbReference type="SUPFAM" id="SSF103190">
    <property type="entry name" value="Sensory domain-like"/>
    <property type="match status" value="1"/>
</dbReference>
<dbReference type="Proteomes" id="UP001519345">
    <property type="component" value="Unassembled WGS sequence"/>
</dbReference>
<dbReference type="Gene3D" id="1.20.5.170">
    <property type="match status" value="1"/>
</dbReference>
<dbReference type="PANTHER" id="PTHR33121">
    <property type="entry name" value="CYCLIC DI-GMP PHOSPHODIESTERASE PDEF"/>
    <property type="match status" value="1"/>
</dbReference>
<dbReference type="Pfam" id="PF00563">
    <property type="entry name" value="EAL"/>
    <property type="match status" value="1"/>
</dbReference>
<evidence type="ECO:0000259" key="1">
    <source>
        <dbReference type="PROSITE" id="PS50883"/>
    </source>
</evidence>
<dbReference type="SUPFAM" id="SSF141868">
    <property type="entry name" value="EAL domain-like"/>
    <property type="match status" value="1"/>
</dbReference>
<evidence type="ECO:0000313" key="3">
    <source>
        <dbReference type="Proteomes" id="UP001519345"/>
    </source>
</evidence>
<dbReference type="InterPro" id="IPR035919">
    <property type="entry name" value="EAL_sf"/>
</dbReference>
<dbReference type="PROSITE" id="PS50883">
    <property type="entry name" value="EAL"/>
    <property type="match status" value="1"/>
</dbReference>
<keyword evidence="3" id="KW-1185">Reference proteome</keyword>
<evidence type="ECO:0000313" key="2">
    <source>
        <dbReference type="EMBL" id="MBP1971099.1"/>
    </source>
</evidence>
<dbReference type="EMBL" id="JAGGKX010000021">
    <property type="protein sequence ID" value="MBP1971099.1"/>
    <property type="molecule type" value="Genomic_DNA"/>
</dbReference>
<comment type="caution">
    <text evidence="2">The sequence shown here is derived from an EMBL/GenBank/DDBJ whole genome shotgun (WGS) entry which is preliminary data.</text>
</comment>